<name>A0A645IZ63_9ZZZZ</name>
<reference evidence="1" key="1">
    <citation type="submission" date="2019-08" db="EMBL/GenBank/DDBJ databases">
        <authorList>
            <person name="Kucharzyk K."/>
            <person name="Murdoch R.W."/>
            <person name="Higgins S."/>
            <person name="Loffler F."/>
        </authorList>
    </citation>
    <scope>NUCLEOTIDE SEQUENCE</scope>
</reference>
<evidence type="ECO:0000313" key="1">
    <source>
        <dbReference type="EMBL" id="MPN52493.1"/>
    </source>
</evidence>
<accession>A0A645IZ63</accession>
<dbReference type="EMBL" id="VSSQ01118660">
    <property type="protein sequence ID" value="MPN52493.1"/>
    <property type="molecule type" value="Genomic_DNA"/>
</dbReference>
<comment type="caution">
    <text evidence="1">The sequence shown here is derived from an EMBL/GenBank/DDBJ whole genome shotgun (WGS) entry which is preliminary data.</text>
</comment>
<gene>
    <name evidence="1" type="ORF">SDC9_200155</name>
</gene>
<dbReference type="AlphaFoldDB" id="A0A645IZ63"/>
<proteinExistence type="predicted"/>
<organism evidence="1">
    <name type="scientific">bioreactor metagenome</name>
    <dbReference type="NCBI Taxonomy" id="1076179"/>
    <lineage>
        <taxon>unclassified sequences</taxon>
        <taxon>metagenomes</taxon>
        <taxon>ecological metagenomes</taxon>
    </lineage>
</organism>
<sequence>MFLRQDEFPVRVWVGRIEQLVGPELGDELRRAGVGNRVDPERRHVDCHRVVPGDIKVDDVTGQGLAQADSRFTGEHDESFEFSDVEVVSSRYPRMGRRDEGLATPALVSNRLH</sequence>
<protein>
    <submittedName>
        <fullName evidence="1">Uncharacterized protein</fullName>
    </submittedName>
</protein>